<dbReference type="Gene3D" id="3.40.50.150">
    <property type="entry name" value="Vaccinia Virus protein VP39"/>
    <property type="match status" value="1"/>
</dbReference>
<dbReference type="SUPFAM" id="SSF53335">
    <property type="entry name" value="S-adenosyl-L-methionine-dependent methyltransferases"/>
    <property type="match status" value="1"/>
</dbReference>
<dbReference type="Pfam" id="PF13578">
    <property type="entry name" value="Methyltransf_24"/>
    <property type="match status" value="1"/>
</dbReference>
<comment type="caution">
    <text evidence="1">The sequence shown here is derived from an EMBL/GenBank/DDBJ whole genome shotgun (WGS) entry which is preliminary data.</text>
</comment>
<protein>
    <recommendedName>
        <fullName evidence="2">Class I SAM-dependent methyltransferase</fullName>
    </recommendedName>
</protein>
<sequence length="219" mass="24877">MYTTKIPLVSKNEICTPERMEGFDLEPLIAYDRLMGNDYETLHCLLRAFNPNKVIEVGTHLGRGTKVICDAVAAEATVYSVELFESLAHLVSVHPMERTGERAKGRYTQFWADEIGRIDYYPKSDLPMSAVWFIDGEHSYSSVMRDTERAVTSNAPLIIYHDFKKEGVATAVVNTLPERYELWCVENTRMGFAFHGREPKGFTLTVIAMGNLEHYELGD</sequence>
<name>A0A0F9P846_9ZZZZ</name>
<evidence type="ECO:0000313" key="1">
    <source>
        <dbReference type="EMBL" id="KKM97190.1"/>
    </source>
</evidence>
<organism evidence="1">
    <name type="scientific">marine sediment metagenome</name>
    <dbReference type="NCBI Taxonomy" id="412755"/>
    <lineage>
        <taxon>unclassified sequences</taxon>
        <taxon>metagenomes</taxon>
        <taxon>ecological metagenomes</taxon>
    </lineage>
</organism>
<gene>
    <name evidence="1" type="ORF">LCGC14_1170520</name>
</gene>
<proteinExistence type="predicted"/>
<reference evidence="1" key="1">
    <citation type="journal article" date="2015" name="Nature">
        <title>Complex archaea that bridge the gap between prokaryotes and eukaryotes.</title>
        <authorList>
            <person name="Spang A."/>
            <person name="Saw J.H."/>
            <person name="Jorgensen S.L."/>
            <person name="Zaremba-Niedzwiedzka K."/>
            <person name="Martijn J."/>
            <person name="Lind A.E."/>
            <person name="van Eijk R."/>
            <person name="Schleper C."/>
            <person name="Guy L."/>
            <person name="Ettema T.J."/>
        </authorList>
    </citation>
    <scope>NUCLEOTIDE SEQUENCE</scope>
</reference>
<dbReference type="AlphaFoldDB" id="A0A0F9P846"/>
<dbReference type="InterPro" id="IPR029063">
    <property type="entry name" value="SAM-dependent_MTases_sf"/>
</dbReference>
<accession>A0A0F9P846</accession>
<evidence type="ECO:0008006" key="2">
    <source>
        <dbReference type="Google" id="ProtNLM"/>
    </source>
</evidence>
<dbReference type="EMBL" id="LAZR01005779">
    <property type="protein sequence ID" value="KKM97190.1"/>
    <property type="molecule type" value="Genomic_DNA"/>
</dbReference>